<dbReference type="InterPro" id="IPR036390">
    <property type="entry name" value="WH_DNA-bd_sf"/>
</dbReference>
<gene>
    <name evidence="2" type="ORF">FC46_GL001701</name>
</gene>
<dbReference type="InterPro" id="IPR000835">
    <property type="entry name" value="HTH_MarR-typ"/>
</dbReference>
<dbReference type="SUPFAM" id="SSF46785">
    <property type="entry name" value="Winged helix' DNA-binding domain"/>
    <property type="match status" value="1"/>
</dbReference>
<dbReference type="RefSeq" id="WP_057797818.1">
    <property type="nucleotide sequence ID" value="NZ_AZFM01000006.1"/>
</dbReference>
<organism evidence="2 3">
    <name type="scientific">Lactobacillus kalixensis DSM 16043</name>
    <dbReference type="NCBI Taxonomy" id="1423763"/>
    <lineage>
        <taxon>Bacteria</taxon>
        <taxon>Bacillati</taxon>
        <taxon>Bacillota</taxon>
        <taxon>Bacilli</taxon>
        <taxon>Lactobacillales</taxon>
        <taxon>Lactobacillaceae</taxon>
        <taxon>Lactobacillus</taxon>
    </lineage>
</organism>
<sequence length="138" mass="15509">MNVLFFNTIADHIKKEIFHKCSLNLSQTRILLFFDDADNHALTMGELADELSISLSTLSRQLQQKKTKELVTITRSEKNSSKEVKLSEAGLNKVSELKHALAEIESSLSSYIDQNELSNFSKELTSLAQKYKSGVDSL</sequence>
<reference evidence="2 3" key="1">
    <citation type="journal article" date="2015" name="Genome Announc.">
        <title>Expanding the biotechnology potential of lactobacilli through comparative genomics of 213 strains and associated genera.</title>
        <authorList>
            <person name="Sun Z."/>
            <person name="Harris H.M."/>
            <person name="McCann A."/>
            <person name="Guo C."/>
            <person name="Argimon S."/>
            <person name="Zhang W."/>
            <person name="Yang X."/>
            <person name="Jeffery I.B."/>
            <person name="Cooney J.C."/>
            <person name="Kagawa T.F."/>
            <person name="Liu W."/>
            <person name="Song Y."/>
            <person name="Salvetti E."/>
            <person name="Wrobel A."/>
            <person name="Rasinkangas P."/>
            <person name="Parkhill J."/>
            <person name="Rea M.C."/>
            <person name="O'Sullivan O."/>
            <person name="Ritari J."/>
            <person name="Douillard F.P."/>
            <person name="Paul Ross R."/>
            <person name="Yang R."/>
            <person name="Briner A.E."/>
            <person name="Felis G.E."/>
            <person name="de Vos W.M."/>
            <person name="Barrangou R."/>
            <person name="Klaenhammer T.R."/>
            <person name="Caufield P.W."/>
            <person name="Cui Y."/>
            <person name="Zhang H."/>
            <person name="O'Toole P.W."/>
        </authorList>
    </citation>
    <scope>NUCLEOTIDE SEQUENCE [LARGE SCALE GENOMIC DNA]</scope>
    <source>
        <strain evidence="2 3">DSM 16043</strain>
    </source>
</reference>
<dbReference type="GO" id="GO:0003700">
    <property type="term" value="F:DNA-binding transcription factor activity"/>
    <property type="evidence" value="ECO:0007669"/>
    <property type="project" value="InterPro"/>
</dbReference>
<proteinExistence type="predicted"/>
<dbReference type="Gene3D" id="1.10.10.10">
    <property type="entry name" value="Winged helix-like DNA-binding domain superfamily/Winged helix DNA-binding domain"/>
    <property type="match status" value="1"/>
</dbReference>
<feature type="domain" description="HTH marR-type" evidence="1">
    <location>
        <begin position="16"/>
        <end position="117"/>
    </location>
</feature>
<dbReference type="Proteomes" id="UP000051036">
    <property type="component" value="Unassembled WGS sequence"/>
</dbReference>
<protein>
    <submittedName>
        <fullName evidence="2">L-fucose operon regulator</fullName>
    </submittedName>
</protein>
<evidence type="ECO:0000313" key="3">
    <source>
        <dbReference type="Proteomes" id="UP000051036"/>
    </source>
</evidence>
<evidence type="ECO:0000313" key="2">
    <source>
        <dbReference type="EMBL" id="KRL90856.1"/>
    </source>
</evidence>
<dbReference type="SMART" id="SM00347">
    <property type="entry name" value="HTH_MARR"/>
    <property type="match status" value="1"/>
</dbReference>
<dbReference type="PATRIC" id="fig|1423763.3.peg.1728"/>
<accession>A0A0R1UIA7</accession>
<name>A0A0R1UIA7_9LACO</name>
<keyword evidence="3" id="KW-1185">Reference proteome</keyword>
<comment type="caution">
    <text evidence="2">The sequence shown here is derived from an EMBL/GenBank/DDBJ whole genome shotgun (WGS) entry which is preliminary data.</text>
</comment>
<dbReference type="STRING" id="1423763.FC46_GL001701"/>
<dbReference type="AlphaFoldDB" id="A0A0R1UIA7"/>
<evidence type="ECO:0000259" key="1">
    <source>
        <dbReference type="SMART" id="SM00347"/>
    </source>
</evidence>
<dbReference type="EMBL" id="AZFM01000006">
    <property type="protein sequence ID" value="KRL90856.1"/>
    <property type="molecule type" value="Genomic_DNA"/>
</dbReference>
<dbReference type="Pfam" id="PF12802">
    <property type="entry name" value="MarR_2"/>
    <property type="match status" value="1"/>
</dbReference>
<dbReference type="InterPro" id="IPR036388">
    <property type="entry name" value="WH-like_DNA-bd_sf"/>
</dbReference>
<dbReference type="OrthoDB" id="2317885at2"/>